<keyword evidence="6" id="KW-0418">Kinase</keyword>
<dbReference type="InterPro" id="IPR036890">
    <property type="entry name" value="HATPase_C_sf"/>
</dbReference>
<dbReference type="Gene3D" id="3.30.565.10">
    <property type="entry name" value="Histidine kinase-like ATPase, C-terminal domain"/>
    <property type="match status" value="1"/>
</dbReference>
<keyword evidence="8" id="KW-0472">Membrane</keyword>
<dbReference type="Gene3D" id="1.20.5.1930">
    <property type="match status" value="1"/>
</dbReference>
<protein>
    <recommendedName>
        <fullName evidence="2">histidine kinase</fullName>
        <ecNumber evidence="2">2.7.13.3</ecNumber>
    </recommendedName>
</protein>
<evidence type="ECO:0000256" key="3">
    <source>
        <dbReference type="ARBA" id="ARBA00022553"/>
    </source>
</evidence>
<keyword evidence="4 10" id="KW-0808">Transferase</keyword>
<evidence type="ECO:0000256" key="7">
    <source>
        <dbReference type="ARBA" id="ARBA00022840"/>
    </source>
</evidence>
<evidence type="ECO:0000256" key="6">
    <source>
        <dbReference type="ARBA" id="ARBA00022777"/>
    </source>
</evidence>
<keyword evidence="7" id="KW-0067">ATP-binding</keyword>
<dbReference type="PANTHER" id="PTHR24421:SF10">
    <property type="entry name" value="NITRATE_NITRITE SENSOR PROTEIN NARQ"/>
    <property type="match status" value="1"/>
</dbReference>
<proteinExistence type="predicted"/>
<dbReference type="PANTHER" id="PTHR24421">
    <property type="entry name" value="NITRATE/NITRITE SENSOR PROTEIN NARX-RELATED"/>
    <property type="match status" value="1"/>
</dbReference>
<evidence type="ECO:0000256" key="5">
    <source>
        <dbReference type="ARBA" id="ARBA00022741"/>
    </source>
</evidence>
<keyword evidence="8" id="KW-0812">Transmembrane</keyword>
<dbReference type="AlphaFoldDB" id="A0A3B0XQB4"/>
<dbReference type="SMART" id="SM00387">
    <property type="entry name" value="HATPase_c"/>
    <property type="match status" value="1"/>
</dbReference>
<dbReference type="Pfam" id="PF02518">
    <property type="entry name" value="HATPase_c"/>
    <property type="match status" value="1"/>
</dbReference>
<dbReference type="GO" id="GO:0000155">
    <property type="term" value="F:phosphorelay sensor kinase activity"/>
    <property type="evidence" value="ECO:0007669"/>
    <property type="project" value="InterPro"/>
</dbReference>
<keyword evidence="3" id="KW-0597">Phosphoprotein</keyword>
<sequence length="471" mass="53899">MNLTARIHQIFSQITGQHLPACISALFILLFLLILNSIWLAFAGSHTPFALFIQIALVILVFISITYIALNNQKQLASNNQQQHKAQKILYNITTSVNAGRELKELLSIFCKKCYQELRAENASVWLITENDWLEYIAGAGIDPKIVSQPRRIKITQELASTLTGNQIIHENQHVTRLAEILQCDISDDSRSWYLPLHYQNRTLGVVRIKLNLQPLSNQQDLYELLSSLANQLSNAIEKARLDQESRRMIIMQERSMIANELHDSLAQTLASLRFQVRVLDETLQPTSEFQSIKGIEQVENSLDEAYSDLRELIAHCRTPIDKQGLMPAVEKLVSRLRKETGMYILLQKEWENSDLPPNLEMHIFRIVQEAMNNIRKHSQAQNVHLIFRCDEDGNHQILIENDGRGFETPTASDHPGKHVGLSIMQERANYLGGDLRIESEPDEGTRIELYFTYSSETDHDPLQRLSEIIS</sequence>
<evidence type="ECO:0000313" key="10">
    <source>
        <dbReference type="EMBL" id="VAW65382.1"/>
    </source>
</evidence>
<dbReference type="EMBL" id="UOFG01000249">
    <property type="protein sequence ID" value="VAW65382.1"/>
    <property type="molecule type" value="Genomic_DNA"/>
</dbReference>
<dbReference type="InterPro" id="IPR029016">
    <property type="entry name" value="GAF-like_dom_sf"/>
</dbReference>
<dbReference type="Gene3D" id="3.30.450.40">
    <property type="match status" value="1"/>
</dbReference>
<evidence type="ECO:0000259" key="9">
    <source>
        <dbReference type="SMART" id="SM00387"/>
    </source>
</evidence>
<feature type="transmembrane region" description="Helical" evidence="8">
    <location>
        <begin position="21"/>
        <end position="43"/>
    </location>
</feature>
<comment type="catalytic activity">
    <reaction evidence="1">
        <text>ATP + protein L-histidine = ADP + protein N-phospho-L-histidine.</text>
        <dbReference type="EC" id="2.7.13.3"/>
    </reaction>
</comment>
<dbReference type="SUPFAM" id="SSF55874">
    <property type="entry name" value="ATPase domain of HSP90 chaperone/DNA topoisomerase II/histidine kinase"/>
    <property type="match status" value="1"/>
</dbReference>
<dbReference type="Pfam" id="PF07730">
    <property type="entry name" value="HisKA_3"/>
    <property type="match status" value="1"/>
</dbReference>
<evidence type="ECO:0000256" key="1">
    <source>
        <dbReference type="ARBA" id="ARBA00000085"/>
    </source>
</evidence>
<dbReference type="GO" id="GO:0005524">
    <property type="term" value="F:ATP binding"/>
    <property type="evidence" value="ECO:0007669"/>
    <property type="project" value="UniProtKB-KW"/>
</dbReference>
<dbReference type="GO" id="GO:0016020">
    <property type="term" value="C:membrane"/>
    <property type="evidence" value="ECO:0007669"/>
    <property type="project" value="InterPro"/>
</dbReference>
<evidence type="ECO:0000256" key="8">
    <source>
        <dbReference type="SAM" id="Phobius"/>
    </source>
</evidence>
<dbReference type="EC" id="2.7.13.3" evidence="2"/>
<feature type="transmembrane region" description="Helical" evidence="8">
    <location>
        <begin position="49"/>
        <end position="70"/>
    </location>
</feature>
<evidence type="ECO:0000256" key="4">
    <source>
        <dbReference type="ARBA" id="ARBA00022679"/>
    </source>
</evidence>
<keyword evidence="5" id="KW-0547">Nucleotide-binding</keyword>
<reference evidence="10" key="1">
    <citation type="submission" date="2018-06" db="EMBL/GenBank/DDBJ databases">
        <authorList>
            <person name="Zhirakovskaya E."/>
        </authorList>
    </citation>
    <scope>NUCLEOTIDE SEQUENCE</scope>
</reference>
<accession>A0A3B0XQB4</accession>
<organism evidence="10">
    <name type="scientific">hydrothermal vent metagenome</name>
    <dbReference type="NCBI Taxonomy" id="652676"/>
    <lineage>
        <taxon>unclassified sequences</taxon>
        <taxon>metagenomes</taxon>
        <taxon>ecological metagenomes</taxon>
    </lineage>
</organism>
<keyword evidence="8" id="KW-1133">Transmembrane helix</keyword>
<dbReference type="InterPro" id="IPR011712">
    <property type="entry name" value="Sig_transdc_His_kin_sub3_dim/P"/>
</dbReference>
<dbReference type="CDD" id="cd16917">
    <property type="entry name" value="HATPase_UhpB-NarQ-NarX-like"/>
    <property type="match status" value="1"/>
</dbReference>
<gene>
    <name evidence="10" type="ORF">MNBD_GAMMA11-2340</name>
</gene>
<dbReference type="InterPro" id="IPR003594">
    <property type="entry name" value="HATPase_dom"/>
</dbReference>
<evidence type="ECO:0000256" key="2">
    <source>
        <dbReference type="ARBA" id="ARBA00012438"/>
    </source>
</evidence>
<dbReference type="InterPro" id="IPR050482">
    <property type="entry name" value="Sensor_HK_TwoCompSys"/>
</dbReference>
<feature type="domain" description="Histidine kinase/HSP90-like ATPase" evidence="9">
    <location>
        <begin position="359"/>
        <end position="456"/>
    </location>
</feature>
<dbReference type="SUPFAM" id="SSF55781">
    <property type="entry name" value="GAF domain-like"/>
    <property type="match status" value="1"/>
</dbReference>
<dbReference type="GO" id="GO:0046983">
    <property type="term" value="F:protein dimerization activity"/>
    <property type="evidence" value="ECO:0007669"/>
    <property type="project" value="InterPro"/>
</dbReference>
<name>A0A3B0XQB4_9ZZZZ</name>